<evidence type="ECO:0000256" key="1">
    <source>
        <dbReference type="ARBA" id="ARBA00004162"/>
    </source>
</evidence>
<evidence type="ECO:0000313" key="10">
    <source>
        <dbReference type="EMBL" id="KEK19029.1"/>
    </source>
</evidence>
<dbReference type="Gene3D" id="3.30.1330.60">
    <property type="entry name" value="OmpA-like domain"/>
    <property type="match status" value="1"/>
</dbReference>
<evidence type="ECO:0000256" key="6">
    <source>
        <dbReference type="ARBA" id="ARBA00023136"/>
    </source>
</evidence>
<keyword evidence="10" id="KW-0282">Flagellum</keyword>
<evidence type="ECO:0000256" key="7">
    <source>
        <dbReference type="PROSITE-ProRule" id="PRU00473"/>
    </source>
</evidence>
<dbReference type="GO" id="GO:0005886">
    <property type="term" value="C:plasma membrane"/>
    <property type="evidence" value="ECO:0007669"/>
    <property type="project" value="UniProtKB-SubCell"/>
</dbReference>
<dbReference type="PANTHER" id="PTHR30329">
    <property type="entry name" value="STATOR ELEMENT OF FLAGELLAR MOTOR COMPLEX"/>
    <property type="match status" value="1"/>
</dbReference>
<keyword evidence="4" id="KW-0812">Transmembrane</keyword>
<keyword evidence="10" id="KW-0969">Cilium</keyword>
<dbReference type="NCBIfam" id="NF005831">
    <property type="entry name" value="PRK07734.1"/>
    <property type="match status" value="1"/>
</dbReference>
<proteinExistence type="inferred from homology"/>
<accession>A0A073JVJ8</accession>
<evidence type="ECO:0000256" key="2">
    <source>
        <dbReference type="ARBA" id="ARBA00008914"/>
    </source>
</evidence>
<keyword evidence="6 7" id="KW-0472">Membrane</keyword>
<organism evidence="10 11">
    <name type="scientific">Bacillus manliponensis</name>
    <dbReference type="NCBI Taxonomy" id="574376"/>
    <lineage>
        <taxon>Bacteria</taxon>
        <taxon>Bacillati</taxon>
        <taxon>Bacillota</taxon>
        <taxon>Bacilli</taxon>
        <taxon>Bacillales</taxon>
        <taxon>Bacillaceae</taxon>
        <taxon>Bacillus</taxon>
        <taxon>Bacillus cereus group</taxon>
    </lineage>
</organism>
<dbReference type="OrthoDB" id="9815217at2"/>
<dbReference type="Proteomes" id="UP000027822">
    <property type="component" value="Unassembled WGS sequence"/>
</dbReference>
<dbReference type="SUPFAM" id="SSF103088">
    <property type="entry name" value="OmpA-like"/>
    <property type="match status" value="1"/>
</dbReference>
<evidence type="ECO:0000256" key="5">
    <source>
        <dbReference type="ARBA" id="ARBA00022989"/>
    </source>
</evidence>
<dbReference type="PANTHER" id="PTHR30329:SF21">
    <property type="entry name" value="LIPOPROTEIN YIAD-RELATED"/>
    <property type="match status" value="1"/>
</dbReference>
<dbReference type="STRING" id="574376.BAMA_02875"/>
<keyword evidence="10" id="KW-0966">Cell projection</keyword>
<feature type="region of interest" description="Disordered" evidence="8">
    <location>
        <begin position="63"/>
        <end position="93"/>
    </location>
</feature>
<dbReference type="EMBL" id="JOTN01000010">
    <property type="protein sequence ID" value="KEK19029.1"/>
    <property type="molecule type" value="Genomic_DNA"/>
</dbReference>
<dbReference type="PROSITE" id="PS51123">
    <property type="entry name" value="OMPA_2"/>
    <property type="match status" value="1"/>
</dbReference>
<dbReference type="CDD" id="cd07185">
    <property type="entry name" value="OmpA_C-like"/>
    <property type="match status" value="1"/>
</dbReference>
<evidence type="ECO:0000259" key="9">
    <source>
        <dbReference type="PROSITE" id="PS51123"/>
    </source>
</evidence>
<comment type="caution">
    <text evidence="10">The sequence shown here is derived from an EMBL/GenBank/DDBJ whole genome shotgun (WGS) entry which is preliminary data.</text>
</comment>
<dbReference type="AlphaFoldDB" id="A0A073JVJ8"/>
<dbReference type="eggNOG" id="COG1360">
    <property type="taxonomic scope" value="Bacteria"/>
</dbReference>
<reference evidence="10 11" key="1">
    <citation type="submission" date="2014-06" db="EMBL/GenBank/DDBJ databases">
        <title>Draft genome sequence of Bacillus manliponensis JCM 15802 (MCCC 1A00708).</title>
        <authorList>
            <person name="Lai Q."/>
            <person name="Liu Y."/>
            <person name="Shao Z."/>
        </authorList>
    </citation>
    <scope>NUCLEOTIDE SEQUENCE [LARGE SCALE GENOMIC DNA]</scope>
    <source>
        <strain evidence="10 11">JCM 15802</strain>
    </source>
</reference>
<dbReference type="InterPro" id="IPR036737">
    <property type="entry name" value="OmpA-like_sf"/>
</dbReference>
<gene>
    <name evidence="10" type="primary">motB</name>
    <name evidence="10" type="ORF">BAMA_02875</name>
</gene>
<feature type="compositionally biased region" description="Basic and acidic residues" evidence="8">
    <location>
        <begin position="68"/>
        <end position="93"/>
    </location>
</feature>
<keyword evidence="3" id="KW-1003">Cell membrane</keyword>
<evidence type="ECO:0000256" key="8">
    <source>
        <dbReference type="SAM" id="MobiDB-lite"/>
    </source>
</evidence>
<evidence type="ECO:0000256" key="3">
    <source>
        <dbReference type="ARBA" id="ARBA00022475"/>
    </source>
</evidence>
<sequence>MRSKKRKKKKREEHIDETWLLPYSDMLTLLFALFIVLFAMSSIDAQKFKQMAIAMNESFSGGTGTKEFLSDEKPVDEKDLSGETPAPEKSKEQLEAEVKQREMNELKEVQQSIDQYIVDKQLSSSFQTELTERGLMVTILDNALFDTGQAEVKSESLSMANEMAQLLVAAAPREITVSGHTDTVPISNSRFTSNWELSSQRALNFMQVLLQNGELDPNKFSAIAYGEHRPVASNDTPEGKAKNRRVEVFILPLPSNVE</sequence>
<protein>
    <submittedName>
        <fullName evidence="10">Flagellar motor protein MotB</fullName>
    </submittedName>
</protein>
<comment type="subcellular location">
    <subcellularLocation>
        <location evidence="1">Cell membrane</location>
        <topology evidence="1">Single-pass membrane protein</topology>
    </subcellularLocation>
</comment>
<dbReference type="InterPro" id="IPR006665">
    <property type="entry name" value="OmpA-like"/>
</dbReference>
<comment type="similarity">
    <text evidence="2">Belongs to the MotB family.</text>
</comment>
<dbReference type="InterPro" id="IPR025713">
    <property type="entry name" value="MotB-like_N_dom"/>
</dbReference>
<keyword evidence="5" id="KW-1133">Transmembrane helix</keyword>
<keyword evidence="11" id="KW-1185">Reference proteome</keyword>
<feature type="domain" description="OmpA-like" evidence="9">
    <location>
        <begin position="132"/>
        <end position="254"/>
    </location>
</feature>
<evidence type="ECO:0000256" key="4">
    <source>
        <dbReference type="ARBA" id="ARBA00022692"/>
    </source>
</evidence>
<dbReference type="Pfam" id="PF00691">
    <property type="entry name" value="OmpA"/>
    <property type="match status" value="1"/>
</dbReference>
<dbReference type="RefSeq" id="WP_034639890.1">
    <property type="nucleotide sequence ID" value="NZ_CBCSJC010000009.1"/>
</dbReference>
<name>A0A073JVJ8_9BACI</name>
<dbReference type="Pfam" id="PF13677">
    <property type="entry name" value="MotB_plug"/>
    <property type="match status" value="1"/>
</dbReference>
<evidence type="ECO:0000313" key="11">
    <source>
        <dbReference type="Proteomes" id="UP000027822"/>
    </source>
</evidence>
<dbReference type="InterPro" id="IPR050330">
    <property type="entry name" value="Bact_OuterMem_StrucFunc"/>
</dbReference>